<evidence type="ECO:0000256" key="2">
    <source>
        <dbReference type="ARBA" id="ARBA00023008"/>
    </source>
</evidence>
<dbReference type="OMA" id="SLWAPDF"/>
<dbReference type="PANTHER" id="PTHR11474">
    <property type="entry name" value="TYROSINASE FAMILY MEMBER"/>
    <property type="match status" value="1"/>
</dbReference>
<dbReference type="GO" id="GO:0016491">
    <property type="term" value="F:oxidoreductase activity"/>
    <property type="evidence" value="ECO:0007669"/>
    <property type="project" value="InterPro"/>
</dbReference>
<evidence type="ECO:0000313" key="4">
    <source>
        <dbReference type="EnsemblMetazoa" id="tetur33g01170.1"/>
    </source>
</evidence>
<protein>
    <recommendedName>
        <fullName evidence="3">Tyrosinase copper-binding domain-containing protein</fullName>
    </recommendedName>
</protein>
<feature type="domain" description="Tyrosinase copper-binding" evidence="3">
    <location>
        <begin position="209"/>
        <end position="220"/>
    </location>
</feature>
<reference evidence="4" key="2">
    <citation type="submission" date="2015-06" db="UniProtKB">
        <authorList>
            <consortium name="EnsemblMetazoa"/>
        </authorList>
    </citation>
    <scope>IDENTIFICATION</scope>
</reference>
<dbReference type="RefSeq" id="XP_025018121.1">
    <property type="nucleotide sequence ID" value="XM_025162353.1"/>
</dbReference>
<accession>T1L2J4</accession>
<evidence type="ECO:0000313" key="5">
    <source>
        <dbReference type="Proteomes" id="UP000015104"/>
    </source>
</evidence>
<dbReference type="PANTHER" id="PTHR11474:SF126">
    <property type="entry name" value="TYROSINASE-LIKE PROTEIN TYR-1-RELATED"/>
    <property type="match status" value="1"/>
</dbReference>
<dbReference type="EnsemblMetazoa" id="tetur33g01170.1">
    <property type="protein sequence ID" value="tetur33g01170.1"/>
    <property type="gene ID" value="tetur33g01170"/>
</dbReference>
<dbReference type="InterPro" id="IPR050316">
    <property type="entry name" value="Tyrosinase/Hemocyanin"/>
</dbReference>
<dbReference type="Pfam" id="PF00264">
    <property type="entry name" value="Tyrosinase"/>
    <property type="match status" value="1"/>
</dbReference>
<dbReference type="GeneID" id="107369608"/>
<keyword evidence="5" id="KW-1185">Reference proteome</keyword>
<dbReference type="PRINTS" id="PR00092">
    <property type="entry name" value="TYROSINASE"/>
</dbReference>
<dbReference type="InterPro" id="IPR008922">
    <property type="entry name" value="Di-copper_centre_dom_sf"/>
</dbReference>
<dbReference type="SUPFAM" id="SSF48056">
    <property type="entry name" value="Di-copper centre-containing domain"/>
    <property type="match status" value="1"/>
</dbReference>
<reference evidence="5" key="1">
    <citation type="submission" date="2011-08" db="EMBL/GenBank/DDBJ databases">
        <authorList>
            <person name="Rombauts S."/>
        </authorList>
    </citation>
    <scope>NUCLEOTIDE SEQUENCE</scope>
    <source>
        <strain evidence="5">London</strain>
    </source>
</reference>
<dbReference type="EMBL" id="CAEY01000948">
    <property type="status" value="NOT_ANNOTATED_CDS"/>
    <property type="molecule type" value="Genomic_DNA"/>
</dbReference>
<dbReference type="Gene3D" id="1.10.1280.10">
    <property type="entry name" value="Di-copper center containing domain from catechol oxidase"/>
    <property type="match status" value="1"/>
</dbReference>
<dbReference type="STRING" id="32264.T1L2J4"/>
<dbReference type="InterPro" id="IPR002227">
    <property type="entry name" value="Tyrosinase_Cu-bd"/>
</dbReference>
<dbReference type="Proteomes" id="UP000015104">
    <property type="component" value="Unassembled WGS sequence"/>
</dbReference>
<name>T1L2J4_TETUR</name>
<organism evidence="4 5">
    <name type="scientific">Tetranychus urticae</name>
    <name type="common">Two-spotted spider mite</name>
    <dbReference type="NCBI Taxonomy" id="32264"/>
    <lineage>
        <taxon>Eukaryota</taxon>
        <taxon>Metazoa</taxon>
        <taxon>Ecdysozoa</taxon>
        <taxon>Arthropoda</taxon>
        <taxon>Chelicerata</taxon>
        <taxon>Arachnida</taxon>
        <taxon>Acari</taxon>
        <taxon>Acariformes</taxon>
        <taxon>Trombidiformes</taxon>
        <taxon>Prostigmata</taxon>
        <taxon>Eleutherengona</taxon>
        <taxon>Raphignathae</taxon>
        <taxon>Tetranychoidea</taxon>
        <taxon>Tetranychidae</taxon>
        <taxon>Tetranychus</taxon>
    </lineage>
</organism>
<keyword evidence="1" id="KW-0479">Metal-binding</keyword>
<dbReference type="PROSITE" id="PS00498">
    <property type="entry name" value="TYROSINASE_2"/>
    <property type="match status" value="1"/>
</dbReference>
<keyword evidence="2" id="KW-0186">Copper</keyword>
<sequence length="296" mass="34439">MSVSKPSIDKCSKLRVRANIKSLNENELKQYIDALKILYADGTIDRYAIFHQTNYLSSHNQPIIFWWHRYFIYAFENELQRINPNLTIPYWDTTEDSKEPHKSVVLSDKYFGGNGEPPFYCVSNSFLSTVDTKLPDGKRRCIKRIFYGSQSDTLSPWNNTQSVLNLIRVSNDSEAFRIGLEDSIHLDVHRGLGSDEPRGDMNSPIAPIDPIFYLHHSNLDRWLYTWQLSKPERFEMINGQQRLLDNSLAPLTNDYILDGYANVSIGTILRIEEDPLCYTYDYLPLDRLQLDQDQNQ</sequence>
<proteinExistence type="predicted"/>
<dbReference type="AlphaFoldDB" id="T1L2J4"/>
<dbReference type="eggNOG" id="ENOG502RUIE">
    <property type="taxonomic scope" value="Eukaryota"/>
</dbReference>
<dbReference type="HOGENOM" id="CLU_035914_1_2_1"/>
<evidence type="ECO:0000259" key="3">
    <source>
        <dbReference type="PROSITE" id="PS00498"/>
    </source>
</evidence>
<dbReference type="GO" id="GO:0046872">
    <property type="term" value="F:metal ion binding"/>
    <property type="evidence" value="ECO:0007669"/>
    <property type="project" value="UniProtKB-KW"/>
</dbReference>
<evidence type="ECO:0000256" key="1">
    <source>
        <dbReference type="ARBA" id="ARBA00022723"/>
    </source>
</evidence>